<evidence type="ECO:0000256" key="1">
    <source>
        <dbReference type="SAM" id="MobiDB-lite"/>
    </source>
</evidence>
<reference evidence="2" key="1">
    <citation type="submission" date="2021-07" db="EMBL/GenBank/DDBJ databases">
        <title>Candidatus Kaistella beijingensis sp. nov. isolated from a municipal wastewater treatment plant is involved in sludge foaming.</title>
        <authorList>
            <person name="Song Y."/>
            <person name="Liu S.-J."/>
        </authorList>
    </citation>
    <scope>NUCLEOTIDE SEQUENCE</scope>
    <source>
        <strain evidence="2">DSM 43998</strain>
    </source>
</reference>
<dbReference type="EMBL" id="CP079105">
    <property type="protein sequence ID" value="QXQ13389.1"/>
    <property type="molecule type" value="Genomic_DNA"/>
</dbReference>
<name>A0ABX8S6B8_9ACTN</name>
<dbReference type="Pfam" id="PF21997">
    <property type="entry name" value="DUF6928"/>
    <property type="match status" value="1"/>
</dbReference>
<dbReference type="Proteomes" id="UP000887023">
    <property type="component" value="Chromosome"/>
</dbReference>
<feature type="region of interest" description="Disordered" evidence="1">
    <location>
        <begin position="207"/>
        <end position="250"/>
    </location>
</feature>
<sequence length="250" mass="27366">MWYVETPDPSVVLRAYPVPDRNAAQAFARQLFPGYDVAGPESATLADQVSLGPDEILVGVYAGLTVVCARELTTPHPSELADRYVYPALADRTVLIATDPQHAWGGFAIWEEQTLRRSFSATRVHIHEDAGLPQSWELPYWSGRHPIVADLGELPDPQWLPFDPALFADAANQYWLGFGYGPGDPLDLGTIALWAFTLQPLGVAPAGTADRPTAEPPGDRAAVPTSSAAADRRAPRRGLRRFFQRRPSAR</sequence>
<accession>A0ABX8S6B8</accession>
<gene>
    <name evidence="2" type="ORF">KV203_16270</name>
</gene>
<evidence type="ECO:0000313" key="2">
    <source>
        <dbReference type="EMBL" id="QXQ13389.1"/>
    </source>
</evidence>
<dbReference type="RefSeq" id="WP_066472593.1">
    <property type="nucleotide sequence ID" value="NZ_CBCRUZ010000027.1"/>
</dbReference>
<dbReference type="InterPro" id="IPR053847">
    <property type="entry name" value="DUF6928"/>
</dbReference>
<keyword evidence="3" id="KW-1185">Reference proteome</keyword>
<feature type="compositionally biased region" description="Basic residues" evidence="1">
    <location>
        <begin position="234"/>
        <end position="250"/>
    </location>
</feature>
<protein>
    <submittedName>
        <fullName evidence="2">Uncharacterized protein</fullName>
    </submittedName>
</protein>
<organism evidence="2 3">
    <name type="scientific">Skermania pinensis</name>
    <dbReference type="NCBI Taxonomy" id="39122"/>
    <lineage>
        <taxon>Bacteria</taxon>
        <taxon>Bacillati</taxon>
        <taxon>Actinomycetota</taxon>
        <taxon>Actinomycetes</taxon>
        <taxon>Mycobacteriales</taxon>
        <taxon>Gordoniaceae</taxon>
        <taxon>Skermania</taxon>
    </lineage>
</organism>
<proteinExistence type="predicted"/>
<evidence type="ECO:0000313" key="3">
    <source>
        <dbReference type="Proteomes" id="UP000887023"/>
    </source>
</evidence>